<feature type="domain" description="Helicase C-terminal" evidence="22">
    <location>
        <begin position="893"/>
        <end position="1053"/>
    </location>
</feature>
<dbReference type="Gene3D" id="2.170.150.30">
    <property type="entry name" value="RIG-I-like receptor, C-terminal regulatory domain"/>
    <property type="match status" value="1"/>
</dbReference>
<keyword evidence="16" id="KW-0391">Immunity</keyword>
<dbReference type="PROSITE" id="PS51192">
    <property type="entry name" value="HELICASE_ATP_BIND_1"/>
    <property type="match status" value="1"/>
</dbReference>
<evidence type="ECO:0000259" key="22">
    <source>
        <dbReference type="PROSITE" id="PS51194"/>
    </source>
</evidence>
<evidence type="ECO:0000256" key="17">
    <source>
        <dbReference type="ARBA" id="ARBA00022884"/>
    </source>
</evidence>
<dbReference type="InterPro" id="IPR041204">
    <property type="entry name" value="RIG-I-like_C"/>
</dbReference>
<keyword evidence="7" id="KW-0399">Innate immunity</keyword>
<dbReference type="PROSITE" id="PS51194">
    <property type="entry name" value="HELICASE_CTER"/>
    <property type="match status" value="1"/>
</dbReference>
<evidence type="ECO:0000256" key="20">
    <source>
        <dbReference type="SAM" id="MobiDB-lite"/>
    </source>
</evidence>
<evidence type="ECO:0000259" key="23">
    <source>
        <dbReference type="PROSITE" id="PS51789"/>
    </source>
</evidence>
<keyword evidence="12" id="KW-0347">Helicase</keyword>
<dbReference type="PROSITE" id="PS51789">
    <property type="entry name" value="RLR_CTR"/>
    <property type="match status" value="1"/>
</dbReference>
<keyword evidence="11" id="KW-0378">Hydrolase</keyword>
<evidence type="ECO:0000256" key="9">
    <source>
        <dbReference type="ARBA" id="ARBA00022737"/>
    </source>
</evidence>
<keyword evidence="18" id="KW-0051">Antiviral defense</keyword>
<dbReference type="Gene3D" id="3.10.10.10">
    <property type="entry name" value="HIV Type 1 Reverse Transcriptase, subunit A, domain 1"/>
    <property type="match status" value="1"/>
</dbReference>
<evidence type="ECO:0000256" key="19">
    <source>
        <dbReference type="ARBA" id="ARBA00049390"/>
    </source>
</evidence>
<dbReference type="Gene3D" id="3.40.50.300">
    <property type="entry name" value="P-loop containing nucleotide triphosphate hydrolases"/>
    <property type="match status" value="2"/>
</dbReference>
<dbReference type="Pfam" id="PF11648">
    <property type="entry name" value="RIG-I_C-RD"/>
    <property type="match status" value="1"/>
</dbReference>
<comment type="catalytic activity">
    <reaction evidence="19">
        <text>ATP + H2O = ADP + phosphate + H(+)</text>
        <dbReference type="Rhea" id="RHEA:13065"/>
        <dbReference type="ChEBI" id="CHEBI:15377"/>
        <dbReference type="ChEBI" id="CHEBI:15378"/>
        <dbReference type="ChEBI" id="CHEBI:30616"/>
        <dbReference type="ChEBI" id="CHEBI:43474"/>
        <dbReference type="ChEBI" id="CHEBI:456216"/>
        <dbReference type="EC" id="3.6.4.13"/>
    </reaction>
    <physiologicalReaction direction="left-to-right" evidence="19">
        <dbReference type="Rhea" id="RHEA:13066"/>
    </physiologicalReaction>
</comment>
<dbReference type="Pfam" id="PF00271">
    <property type="entry name" value="Helicase_C"/>
    <property type="match status" value="1"/>
</dbReference>
<evidence type="ECO:0000256" key="6">
    <source>
        <dbReference type="ARBA" id="ARBA00022553"/>
    </source>
</evidence>
<feature type="compositionally biased region" description="Basic and acidic residues" evidence="20">
    <location>
        <begin position="425"/>
        <end position="442"/>
    </location>
</feature>
<keyword evidence="13" id="KW-0862">Zinc</keyword>
<dbReference type="InterPro" id="IPR038557">
    <property type="entry name" value="RLR_C_sf"/>
</dbReference>
<keyword evidence="15" id="KW-0832">Ubl conjugation</keyword>
<keyword evidence="24" id="KW-1185">Reference proteome</keyword>
<evidence type="ECO:0000259" key="21">
    <source>
        <dbReference type="PROSITE" id="PS51192"/>
    </source>
</evidence>
<dbReference type="InterPro" id="IPR043128">
    <property type="entry name" value="Rev_trsase/Diguanyl_cyclase"/>
</dbReference>
<dbReference type="Gene3D" id="3.30.70.270">
    <property type="match status" value="1"/>
</dbReference>
<evidence type="ECO:0000256" key="15">
    <source>
        <dbReference type="ARBA" id="ARBA00022843"/>
    </source>
</evidence>
<feature type="domain" description="Helicase ATP-binding" evidence="21">
    <location>
        <begin position="528"/>
        <end position="708"/>
    </location>
</feature>
<evidence type="ECO:0000256" key="11">
    <source>
        <dbReference type="ARBA" id="ARBA00022801"/>
    </source>
</evidence>
<evidence type="ECO:0000256" key="12">
    <source>
        <dbReference type="ARBA" id="ARBA00022806"/>
    </source>
</evidence>
<dbReference type="Pfam" id="PF18119">
    <property type="entry name" value="RIG-I_C"/>
    <property type="match status" value="1"/>
</dbReference>
<evidence type="ECO:0000313" key="24">
    <source>
        <dbReference type="Proteomes" id="UP000694865"/>
    </source>
</evidence>
<dbReference type="Proteomes" id="UP000694865">
    <property type="component" value="Unplaced"/>
</dbReference>
<dbReference type="CDD" id="cd01671">
    <property type="entry name" value="CARD"/>
    <property type="match status" value="1"/>
</dbReference>
<evidence type="ECO:0000256" key="4">
    <source>
        <dbReference type="ARBA" id="ARBA00022490"/>
    </source>
</evidence>
<dbReference type="InterPro" id="IPR000477">
    <property type="entry name" value="RT_dom"/>
</dbReference>
<keyword evidence="8" id="KW-0479">Metal-binding</keyword>
<dbReference type="EC" id="3.6.4.13" evidence="3"/>
<dbReference type="PANTHER" id="PTHR14074:SF16">
    <property type="entry name" value="ANTIVIRAL INNATE IMMUNE RESPONSE RECEPTOR RIG-I"/>
    <property type="match status" value="1"/>
</dbReference>
<dbReference type="InterPro" id="IPR014001">
    <property type="entry name" value="Helicase_ATP-bd"/>
</dbReference>
<evidence type="ECO:0000256" key="7">
    <source>
        <dbReference type="ARBA" id="ARBA00022588"/>
    </source>
</evidence>
<evidence type="ECO:0000256" key="10">
    <source>
        <dbReference type="ARBA" id="ARBA00022741"/>
    </source>
</evidence>
<dbReference type="SMART" id="SM00490">
    <property type="entry name" value="HELICc"/>
    <property type="match status" value="1"/>
</dbReference>
<dbReference type="InterPro" id="IPR011545">
    <property type="entry name" value="DEAD/DEAH_box_helicase_dom"/>
</dbReference>
<feature type="compositionally biased region" description="Polar residues" evidence="20">
    <location>
        <begin position="443"/>
        <end position="452"/>
    </location>
</feature>
<evidence type="ECO:0000256" key="5">
    <source>
        <dbReference type="ARBA" id="ARBA00022499"/>
    </source>
</evidence>
<evidence type="ECO:0000256" key="1">
    <source>
        <dbReference type="ARBA" id="ARBA00004496"/>
    </source>
</evidence>
<feature type="region of interest" description="Disordered" evidence="20">
    <location>
        <begin position="425"/>
        <end position="485"/>
    </location>
</feature>
<sequence length="1211" mass="137293">MLGALAGPFSGNPLSLPLAFSPLSSVPKKGLTERRTVMDLSFPAGTSVNDGIPNDNFLGDPYKLRYPSIDNLIQIINHYGQGCLLFKADIRRCYRWIPVDTHDYHLLGLAWRGLQFFDTKLPFGLRSSAMACQRTTNGLMHIYRKLGYQATNYIDDFVGGEAPANAQKAYDSLKDTITKYGFELSIEKCCPPTTCLTFLGKQFNTIKMQVSIPEQKLSEAEELLSKFSLRKKCTKRELQSLIGKLAFIADCIHPARLFLCRMLALLQEITDIYNIQKNRTNSDAVAALLEKLFNCSERNPGWFRIFMDCVRETDVHLANYIEGIGSIDNLDDLNHFKQLVMVYSHQLQDINPMEILPELASVFSDTDKENIEAEQRNFGARQASMVMCCRLVQKGGHWFHKFIDALDKVGHAEIAEDLRKSIIHKGEDGDGHLKGKKAESDTATHTVSFSSEGENKDLESEYVNDDVLDGNGDIHNNDDGDNNVIEKYDKEGTEKCGATKKTGKDGFNNETSSDAMTVKLRKYQHELVQPALEGRNTIICAPTGCGKTITALYIMKRHLEKKFTGQRPNKIVFLVNQRPLVEQQGGVFRDYLEPLKYNVMQLTGDTFTIPLEEVVRMDYHIIVLTAQVLENALRDKVLSSLSVFTMLVFDECHHTQKKEPYNNIMARYRDMKLDKPEAPRPQIIGLSASLGVGKARLHSGAIKHIIKLCANLDAEKISTVVKEKNELMKYVPIPHEDRLSVKGRTEDPFVRQINIIMSRIEEIMKTSQDPEDESALPVNPPTIRGTQSYEKWVIDIKKDSAEVIHDPQKSRMFATCAAQLREYNNALFINEDVRTLDALRYLQKYFKSLEDRQEGFDQLDKDLVQLFQDKQPQLEIIAADPSFSNPLLEKLGSLIQLAYQENDSSQAIVLTKTRAACYALQSWMEETDELKHLNPGVLIGSGGSGENPGLTQSEQTNILEMFKDGCHRIIICTSVAQEGIDIASCNLVFRYNYSNNEIGRIQSKGRSRAKDGKTFLVAGDKTGIAAREQLNMIRENMMYRAISEVKQMPNSEFDNRIIANQKDDQTERRYLAAAEASSKSKLERQTPENAIKFLCGRCMEFACLSSDFRQLKQNHHVVVDEKFKTRITIKPHAKPKQIDDLFLKDGKVYCKKCMHDWGIMAKIRFTHYPILKISSFVMEMPSGGRKVRAKWKDAPFAIEPFIPEYCDGDQY</sequence>
<keyword evidence="10" id="KW-0547">Nucleotide-binding</keyword>
<evidence type="ECO:0000256" key="3">
    <source>
        <dbReference type="ARBA" id="ARBA00012552"/>
    </source>
</evidence>
<dbReference type="RefSeq" id="XP_006819949.1">
    <property type="nucleotide sequence ID" value="XM_006819886.1"/>
</dbReference>
<evidence type="ECO:0000256" key="13">
    <source>
        <dbReference type="ARBA" id="ARBA00022833"/>
    </source>
</evidence>
<evidence type="ECO:0000256" key="18">
    <source>
        <dbReference type="ARBA" id="ARBA00023118"/>
    </source>
</evidence>
<dbReference type="SUPFAM" id="SSF52540">
    <property type="entry name" value="P-loop containing nucleoside triphosphate hydrolases"/>
    <property type="match status" value="2"/>
</dbReference>
<proteinExistence type="inferred from homology"/>
<evidence type="ECO:0000256" key="8">
    <source>
        <dbReference type="ARBA" id="ARBA00022723"/>
    </source>
</evidence>
<dbReference type="SMART" id="SM00487">
    <property type="entry name" value="DEXDc"/>
    <property type="match status" value="1"/>
</dbReference>
<dbReference type="Pfam" id="PF00270">
    <property type="entry name" value="DEAD"/>
    <property type="match status" value="1"/>
</dbReference>
<dbReference type="InterPro" id="IPR051363">
    <property type="entry name" value="RLR_Helicase"/>
</dbReference>
<evidence type="ECO:0000256" key="2">
    <source>
        <dbReference type="ARBA" id="ARBA00006866"/>
    </source>
</evidence>
<evidence type="ECO:0000256" key="16">
    <source>
        <dbReference type="ARBA" id="ARBA00022859"/>
    </source>
</evidence>
<comment type="similarity">
    <text evidence="2">Belongs to the helicase family. RLR subfamily.</text>
</comment>
<dbReference type="CDD" id="cd15805">
    <property type="entry name" value="RIG-I_C"/>
    <property type="match status" value="1"/>
</dbReference>
<dbReference type="SUPFAM" id="SSF56672">
    <property type="entry name" value="DNA/RNA polymerases"/>
    <property type="match status" value="1"/>
</dbReference>
<comment type="subcellular location">
    <subcellularLocation>
        <location evidence="1">Cytoplasm</location>
    </subcellularLocation>
</comment>
<reference evidence="25" key="1">
    <citation type="submission" date="2025-08" db="UniProtKB">
        <authorList>
            <consortium name="RefSeq"/>
        </authorList>
    </citation>
    <scope>IDENTIFICATION</scope>
    <source>
        <tissue evidence="25">Testes</tissue>
    </source>
</reference>
<accession>A0ABM0MIV8</accession>
<keyword evidence="14" id="KW-0067">ATP-binding</keyword>
<dbReference type="InterPro" id="IPR011029">
    <property type="entry name" value="DEATH-like_dom_sf"/>
</dbReference>
<dbReference type="PANTHER" id="PTHR14074">
    <property type="entry name" value="HELICASE WITH DEATH DOMAIN-RELATED"/>
    <property type="match status" value="1"/>
</dbReference>
<dbReference type="InterPro" id="IPR027417">
    <property type="entry name" value="P-loop_NTPase"/>
</dbReference>
<dbReference type="InterPro" id="IPR043502">
    <property type="entry name" value="DNA/RNA_pol_sf"/>
</dbReference>
<dbReference type="Pfam" id="PF00078">
    <property type="entry name" value="RVT_1"/>
    <property type="match status" value="1"/>
</dbReference>
<keyword evidence="17" id="KW-0694">RNA-binding</keyword>
<dbReference type="InterPro" id="IPR031964">
    <property type="entry name" value="CARD_dom"/>
</dbReference>
<feature type="domain" description="RLR CTR" evidence="23">
    <location>
        <begin position="1078"/>
        <end position="1208"/>
    </location>
</feature>
<evidence type="ECO:0000256" key="14">
    <source>
        <dbReference type="ARBA" id="ARBA00022840"/>
    </source>
</evidence>
<dbReference type="Pfam" id="PF16739">
    <property type="entry name" value="CARD_2"/>
    <property type="match status" value="1"/>
</dbReference>
<protein>
    <recommendedName>
        <fullName evidence="3">RNA helicase</fullName>
        <ecNumber evidence="3">3.6.4.13</ecNumber>
    </recommendedName>
</protein>
<keyword evidence="5" id="KW-1017">Isopeptide bond</keyword>
<keyword evidence="4" id="KW-0963">Cytoplasm</keyword>
<dbReference type="GeneID" id="102805200"/>
<dbReference type="Gene3D" id="1.10.533.10">
    <property type="entry name" value="Death Domain, Fas"/>
    <property type="match status" value="2"/>
</dbReference>
<organism evidence="24 25">
    <name type="scientific">Saccoglossus kowalevskii</name>
    <name type="common">Acorn worm</name>
    <dbReference type="NCBI Taxonomy" id="10224"/>
    <lineage>
        <taxon>Eukaryota</taxon>
        <taxon>Metazoa</taxon>
        <taxon>Hemichordata</taxon>
        <taxon>Enteropneusta</taxon>
        <taxon>Harrimaniidae</taxon>
        <taxon>Saccoglossus</taxon>
    </lineage>
</organism>
<keyword evidence="9" id="KW-0677">Repeat</keyword>
<gene>
    <name evidence="25" type="primary">LOC102805200</name>
</gene>
<dbReference type="Gene3D" id="1.20.1320.30">
    <property type="match status" value="1"/>
</dbReference>
<name>A0ABM0MIV8_SACKO</name>
<keyword evidence="6" id="KW-0597">Phosphoprotein</keyword>
<dbReference type="InterPro" id="IPR021673">
    <property type="entry name" value="RLR_CTR"/>
</dbReference>
<evidence type="ECO:0000313" key="25">
    <source>
        <dbReference type="RefSeq" id="XP_006819949.1"/>
    </source>
</evidence>
<dbReference type="InterPro" id="IPR001650">
    <property type="entry name" value="Helicase_C-like"/>
</dbReference>